<evidence type="ECO:0000256" key="1">
    <source>
        <dbReference type="ARBA" id="ARBA00022679"/>
    </source>
</evidence>
<dbReference type="EnsemblFungi" id="MAPG_01372T0">
    <property type="protein sequence ID" value="MAPG_01372T0"/>
    <property type="gene ID" value="MAPG_01372"/>
</dbReference>
<gene>
    <name evidence="6" type="ORF">MAPG_01372</name>
</gene>
<dbReference type="PANTHER" id="PTHR23293">
    <property type="entry name" value="FAD SYNTHETASE-RELATED FMN ADENYLYLTRANSFERASE"/>
    <property type="match status" value="1"/>
</dbReference>
<reference evidence="8" key="2">
    <citation type="submission" date="2010-05" db="EMBL/GenBank/DDBJ databases">
        <title>The genome sequence of Magnaporthe poae strain ATCC 64411.</title>
        <authorList>
            <person name="Ma L.-J."/>
            <person name="Dead R."/>
            <person name="Young S."/>
            <person name="Zeng Q."/>
            <person name="Koehrsen M."/>
            <person name="Alvarado L."/>
            <person name="Berlin A."/>
            <person name="Chapman S.B."/>
            <person name="Chen Z."/>
            <person name="Freedman E."/>
            <person name="Gellesch M."/>
            <person name="Goldberg J."/>
            <person name="Griggs A."/>
            <person name="Gujja S."/>
            <person name="Heilman E.R."/>
            <person name="Heiman D."/>
            <person name="Hepburn T."/>
            <person name="Howarth C."/>
            <person name="Jen D."/>
            <person name="Larson L."/>
            <person name="Mehta T."/>
            <person name="Neiman D."/>
            <person name="Pearson M."/>
            <person name="Roberts A."/>
            <person name="Saif S."/>
            <person name="Shea T."/>
            <person name="Shenoy N."/>
            <person name="Sisk P."/>
            <person name="Stolte C."/>
            <person name="Sykes S."/>
            <person name="Walk T."/>
            <person name="White J."/>
            <person name="Yandava C."/>
            <person name="Haas B."/>
            <person name="Nusbaum C."/>
            <person name="Birren B."/>
        </authorList>
    </citation>
    <scope>NUCLEOTIDE SEQUENCE [LARGE SCALE GENOMIC DNA]</scope>
    <source>
        <strain evidence="8">ATCC 64411 / 73-15</strain>
    </source>
</reference>
<name>A0A0C4DNI5_MAGP6</name>
<evidence type="ECO:0000256" key="5">
    <source>
        <dbReference type="SAM" id="MobiDB-lite"/>
    </source>
</evidence>
<protein>
    <submittedName>
        <fullName evidence="6">FAD synthetase</fullName>
    </submittedName>
</protein>
<evidence type="ECO:0000256" key="4">
    <source>
        <dbReference type="ARBA" id="ARBA00022840"/>
    </source>
</evidence>
<reference evidence="6" key="3">
    <citation type="submission" date="2011-03" db="EMBL/GenBank/DDBJ databases">
        <title>Annotation of Magnaporthe poae ATCC 64411.</title>
        <authorList>
            <person name="Ma L.-J."/>
            <person name="Dead R."/>
            <person name="Young S.K."/>
            <person name="Zeng Q."/>
            <person name="Gargeya S."/>
            <person name="Fitzgerald M."/>
            <person name="Haas B."/>
            <person name="Abouelleil A."/>
            <person name="Alvarado L."/>
            <person name="Arachchi H.M."/>
            <person name="Berlin A."/>
            <person name="Brown A."/>
            <person name="Chapman S.B."/>
            <person name="Chen Z."/>
            <person name="Dunbar C."/>
            <person name="Freedman E."/>
            <person name="Gearin G."/>
            <person name="Gellesch M."/>
            <person name="Goldberg J."/>
            <person name="Griggs A."/>
            <person name="Gujja S."/>
            <person name="Heiman D."/>
            <person name="Howarth C."/>
            <person name="Larson L."/>
            <person name="Lui A."/>
            <person name="MacDonald P.J.P."/>
            <person name="Mehta T."/>
            <person name="Montmayeur A."/>
            <person name="Murphy C."/>
            <person name="Neiman D."/>
            <person name="Pearson M."/>
            <person name="Priest M."/>
            <person name="Roberts A."/>
            <person name="Saif S."/>
            <person name="Shea T."/>
            <person name="Shenoy N."/>
            <person name="Sisk P."/>
            <person name="Stolte C."/>
            <person name="Sykes S."/>
            <person name="Yandava C."/>
            <person name="Wortman J."/>
            <person name="Nusbaum C."/>
            <person name="Birren B."/>
        </authorList>
    </citation>
    <scope>NUCLEOTIDE SEQUENCE</scope>
    <source>
        <strain evidence="6">ATCC 64411</strain>
    </source>
</reference>
<evidence type="ECO:0000256" key="2">
    <source>
        <dbReference type="ARBA" id="ARBA00022695"/>
    </source>
</evidence>
<proteinExistence type="predicted"/>
<organism evidence="7 8">
    <name type="scientific">Magnaporthiopsis poae (strain ATCC 64411 / 73-15)</name>
    <name type="common">Kentucky bluegrass fungus</name>
    <name type="synonym">Magnaporthe poae</name>
    <dbReference type="NCBI Taxonomy" id="644358"/>
    <lineage>
        <taxon>Eukaryota</taxon>
        <taxon>Fungi</taxon>
        <taxon>Dikarya</taxon>
        <taxon>Ascomycota</taxon>
        <taxon>Pezizomycotina</taxon>
        <taxon>Sordariomycetes</taxon>
        <taxon>Sordariomycetidae</taxon>
        <taxon>Magnaporthales</taxon>
        <taxon>Magnaporthaceae</taxon>
        <taxon>Magnaporthiopsis</taxon>
    </lineage>
</organism>
<dbReference type="EMBL" id="ADBL01000328">
    <property type="status" value="NOT_ANNOTATED_CDS"/>
    <property type="molecule type" value="Genomic_DNA"/>
</dbReference>
<dbReference type="Proteomes" id="UP000011715">
    <property type="component" value="Unassembled WGS sequence"/>
</dbReference>
<dbReference type="OrthoDB" id="270728at2759"/>
<keyword evidence="3" id="KW-0547">Nucleotide-binding</keyword>
<dbReference type="PANTHER" id="PTHR23293:SF9">
    <property type="entry name" value="FAD SYNTHASE"/>
    <property type="match status" value="1"/>
</dbReference>
<dbReference type="eggNOG" id="KOG2644">
    <property type="taxonomic scope" value="Eukaryota"/>
</dbReference>
<dbReference type="Gene3D" id="3.40.50.620">
    <property type="entry name" value="HUPs"/>
    <property type="match status" value="1"/>
</dbReference>
<reference evidence="6" key="1">
    <citation type="submission" date="2010-05" db="EMBL/GenBank/DDBJ databases">
        <title>The Genome Sequence of Magnaporthe poae strain ATCC 64411.</title>
        <authorList>
            <consortium name="The Broad Institute Genome Sequencing Platform"/>
            <consortium name="Broad Institute Genome Sequencing Center for Infectious Disease"/>
            <person name="Ma L.-J."/>
            <person name="Dead R."/>
            <person name="Young S."/>
            <person name="Zeng Q."/>
            <person name="Koehrsen M."/>
            <person name="Alvarado L."/>
            <person name="Berlin A."/>
            <person name="Chapman S.B."/>
            <person name="Chen Z."/>
            <person name="Freedman E."/>
            <person name="Gellesch M."/>
            <person name="Goldberg J."/>
            <person name="Griggs A."/>
            <person name="Gujja S."/>
            <person name="Heilman E.R."/>
            <person name="Heiman D."/>
            <person name="Hepburn T."/>
            <person name="Howarth C."/>
            <person name="Jen D."/>
            <person name="Larson L."/>
            <person name="Mehta T."/>
            <person name="Neiman D."/>
            <person name="Pearson M."/>
            <person name="Roberts A."/>
            <person name="Saif S."/>
            <person name="Shea T."/>
            <person name="Shenoy N."/>
            <person name="Sisk P."/>
            <person name="Stolte C."/>
            <person name="Sykes S."/>
            <person name="Walk T."/>
            <person name="White J."/>
            <person name="Yandava C."/>
            <person name="Haas B."/>
            <person name="Nusbaum C."/>
            <person name="Birren B."/>
        </authorList>
    </citation>
    <scope>NUCLEOTIDE SEQUENCE</scope>
    <source>
        <strain evidence="6">ATCC 64411</strain>
    </source>
</reference>
<reference evidence="7" key="5">
    <citation type="submission" date="2015-06" db="UniProtKB">
        <authorList>
            <consortium name="EnsemblFungi"/>
        </authorList>
    </citation>
    <scope>IDENTIFICATION</scope>
    <source>
        <strain evidence="7">ATCC 64411</strain>
    </source>
</reference>
<reference evidence="7" key="4">
    <citation type="journal article" date="2015" name="G3 (Bethesda)">
        <title>Genome sequences of three phytopathogenic species of the Magnaporthaceae family of fungi.</title>
        <authorList>
            <person name="Okagaki L.H."/>
            <person name="Nunes C.C."/>
            <person name="Sailsbery J."/>
            <person name="Clay B."/>
            <person name="Brown D."/>
            <person name="John T."/>
            <person name="Oh Y."/>
            <person name="Young N."/>
            <person name="Fitzgerald M."/>
            <person name="Haas B.J."/>
            <person name="Zeng Q."/>
            <person name="Young S."/>
            <person name="Adiconis X."/>
            <person name="Fan L."/>
            <person name="Levin J.Z."/>
            <person name="Mitchell T.K."/>
            <person name="Okubara P.A."/>
            <person name="Farman M.L."/>
            <person name="Kohn L.M."/>
            <person name="Birren B."/>
            <person name="Ma L.-J."/>
            <person name="Dean R.A."/>
        </authorList>
    </citation>
    <scope>NUCLEOTIDE SEQUENCE</scope>
    <source>
        <strain evidence="7">ATCC 64411 / 73-15</strain>
    </source>
</reference>
<dbReference type="GO" id="GO:0005524">
    <property type="term" value="F:ATP binding"/>
    <property type="evidence" value="ECO:0007669"/>
    <property type="project" value="UniProtKB-KW"/>
</dbReference>
<dbReference type="InterPro" id="IPR014729">
    <property type="entry name" value="Rossmann-like_a/b/a_fold"/>
</dbReference>
<accession>A0A0C4DNI5</accession>
<dbReference type="STRING" id="644358.A0A0C4DNI5"/>
<evidence type="ECO:0000313" key="8">
    <source>
        <dbReference type="Proteomes" id="UP000011715"/>
    </source>
</evidence>
<dbReference type="EMBL" id="GL876966">
    <property type="protein sequence ID" value="KLU82298.1"/>
    <property type="molecule type" value="Genomic_DNA"/>
</dbReference>
<dbReference type="EMBL" id="ADBL01000329">
    <property type="status" value="NOT_ANNOTATED_CDS"/>
    <property type="molecule type" value="Genomic_DNA"/>
</dbReference>
<dbReference type="VEuPathDB" id="FungiDB:MAPG_01372"/>
<evidence type="ECO:0000313" key="6">
    <source>
        <dbReference type="EMBL" id="KLU82298.1"/>
    </source>
</evidence>
<keyword evidence="8" id="KW-1185">Reference proteome</keyword>
<dbReference type="GO" id="GO:0003919">
    <property type="term" value="F:FMN adenylyltransferase activity"/>
    <property type="evidence" value="ECO:0007669"/>
    <property type="project" value="TreeGrafter"/>
</dbReference>
<keyword evidence="4" id="KW-0067">ATP-binding</keyword>
<keyword evidence="2" id="KW-0548">Nucleotidyltransferase</keyword>
<evidence type="ECO:0000256" key="3">
    <source>
        <dbReference type="ARBA" id="ARBA00022741"/>
    </source>
</evidence>
<dbReference type="AlphaFoldDB" id="A0A0C4DNI5"/>
<dbReference type="GO" id="GO:0006747">
    <property type="term" value="P:FAD biosynthetic process"/>
    <property type="evidence" value="ECO:0007669"/>
    <property type="project" value="TreeGrafter"/>
</dbReference>
<feature type="compositionally biased region" description="Polar residues" evidence="5">
    <location>
        <begin position="40"/>
        <end position="49"/>
    </location>
</feature>
<sequence>MTTELPPQLDQAERPPTTNGFIRHLRIPYCVLYDRGYTSLGGTTDTSPNPALKRTGAAAEGVSETFRPAYELMADDEERLGRDR</sequence>
<keyword evidence="1" id="KW-0808">Transferase</keyword>
<evidence type="ECO:0000313" key="7">
    <source>
        <dbReference type="EnsemblFungi" id="MAPG_01372T0"/>
    </source>
</evidence>
<feature type="region of interest" description="Disordered" evidence="5">
    <location>
        <begin position="40"/>
        <end position="60"/>
    </location>
</feature>
<feature type="region of interest" description="Disordered" evidence="5">
    <location>
        <begin position="1"/>
        <end position="20"/>
    </location>
</feature>